<dbReference type="Pfam" id="PF01266">
    <property type="entry name" value="DAO"/>
    <property type="match status" value="1"/>
</dbReference>
<dbReference type="AlphaFoldDB" id="A0A021VMU9"/>
<organism evidence="2 3">
    <name type="scientific">Actinotalea ferrariae CF5-4</name>
    <dbReference type="NCBI Taxonomy" id="948458"/>
    <lineage>
        <taxon>Bacteria</taxon>
        <taxon>Bacillati</taxon>
        <taxon>Actinomycetota</taxon>
        <taxon>Actinomycetes</taxon>
        <taxon>Micrococcales</taxon>
        <taxon>Cellulomonadaceae</taxon>
        <taxon>Actinotalea</taxon>
    </lineage>
</organism>
<name>A0A021VMU9_9CELL</name>
<proteinExistence type="predicted"/>
<dbReference type="PANTHER" id="PTHR13847">
    <property type="entry name" value="SARCOSINE DEHYDROGENASE-RELATED"/>
    <property type="match status" value="1"/>
</dbReference>
<sequence>MRYVDAVPTAWATLSLADAAPGPFWLDDPGRPAAHPPLRGATTADLVVVGGGYTGLWAALRATERDPGRDVLVVEARQTGWAASGRNGGFAAASLTHGEANGASRFPGEMDVLRRLGRENLDAIAATVDRYGIDAELERTGALDVATEEYQVEALRAEAGPEDRFLDTDAVRREIASPMFLAGLWSPDTALVHPAKLAWGLRQACLDRGVRLVEGTVARDLRREGGEVVVTTDDGVVRARQAVLATNAFPPLLRRVRHLLVPVYDYVLMTRPLTTAERASIGWANRQGLGDVANQFHYSRLTADGRILWGGYDAVYHPGGRVRRAYEHRADTYLRLAEHFRMTFPQLEDVTFTHRWGGVIDTCSRFMPFFGTAHGGAVAYAAGFTGLGVASTRFAADVVLDLLSGERTERTALQMVRSTPLPFPPEPLATPVIALTRWSLDRADRRQGRRNAWLRLLDAVGAGFDS</sequence>
<dbReference type="GO" id="GO:0005737">
    <property type="term" value="C:cytoplasm"/>
    <property type="evidence" value="ECO:0007669"/>
    <property type="project" value="TreeGrafter"/>
</dbReference>
<dbReference type="InterPro" id="IPR036188">
    <property type="entry name" value="FAD/NAD-bd_sf"/>
</dbReference>
<accession>A0A021VMU9</accession>
<keyword evidence="3" id="KW-1185">Reference proteome</keyword>
<dbReference type="Proteomes" id="UP000019753">
    <property type="component" value="Unassembled WGS sequence"/>
</dbReference>
<dbReference type="OrthoDB" id="9805852at2"/>
<dbReference type="EMBL" id="AXCW01000243">
    <property type="protein sequence ID" value="EYR62428.1"/>
    <property type="molecule type" value="Genomic_DNA"/>
</dbReference>
<dbReference type="Gene3D" id="3.50.50.60">
    <property type="entry name" value="FAD/NAD(P)-binding domain"/>
    <property type="match status" value="1"/>
</dbReference>
<protein>
    <submittedName>
        <fullName evidence="2">FAD-dependent oxidoreductase</fullName>
    </submittedName>
</protein>
<evidence type="ECO:0000313" key="2">
    <source>
        <dbReference type="EMBL" id="EYR62428.1"/>
    </source>
</evidence>
<comment type="caution">
    <text evidence="2">The sequence shown here is derived from an EMBL/GenBank/DDBJ whole genome shotgun (WGS) entry which is preliminary data.</text>
</comment>
<dbReference type="InterPro" id="IPR006076">
    <property type="entry name" value="FAD-dep_OxRdtase"/>
</dbReference>
<dbReference type="RefSeq" id="WP_034227978.1">
    <property type="nucleotide sequence ID" value="NZ_AXCW01000243.1"/>
</dbReference>
<evidence type="ECO:0000313" key="3">
    <source>
        <dbReference type="Proteomes" id="UP000019753"/>
    </source>
</evidence>
<feature type="domain" description="FAD dependent oxidoreductase" evidence="1">
    <location>
        <begin position="45"/>
        <end position="401"/>
    </location>
</feature>
<gene>
    <name evidence="2" type="ORF">N866_08590</name>
</gene>
<dbReference type="SUPFAM" id="SSF51905">
    <property type="entry name" value="FAD/NAD(P)-binding domain"/>
    <property type="match status" value="1"/>
</dbReference>
<evidence type="ECO:0000259" key="1">
    <source>
        <dbReference type="Pfam" id="PF01266"/>
    </source>
</evidence>
<reference evidence="2 3" key="1">
    <citation type="submission" date="2014-01" db="EMBL/GenBank/DDBJ databases">
        <title>Actinotalea ferrariae CF5-4.</title>
        <authorList>
            <person name="Chen F."/>
            <person name="Li Y."/>
            <person name="Wang G."/>
        </authorList>
    </citation>
    <scope>NUCLEOTIDE SEQUENCE [LARGE SCALE GENOMIC DNA]</scope>
    <source>
        <strain evidence="2 3">CF5-4</strain>
    </source>
</reference>
<dbReference type="Gene3D" id="3.30.9.10">
    <property type="entry name" value="D-Amino Acid Oxidase, subunit A, domain 2"/>
    <property type="match status" value="1"/>
</dbReference>
<dbReference type="PANTHER" id="PTHR13847:SF281">
    <property type="entry name" value="FAD DEPENDENT OXIDOREDUCTASE DOMAIN-CONTAINING PROTEIN"/>
    <property type="match status" value="1"/>
</dbReference>